<dbReference type="EMBL" id="LBPD01000029">
    <property type="protein sequence ID" value="KKP50343.1"/>
    <property type="molecule type" value="Genomic_DNA"/>
</dbReference>
<keyword evidence="1" id="KW-0472">Membrane</keyword>
<reference evidence="2 3" key="1">
    <citation type="journal article" date="2015" name="Nature">
        <title>rRNA introns, odd ribosomes, and small enigmatic genomes across a large radiation of phyla.</title>
        <authorList>
            <person name="Brown C.T."/>
            <person name="Hug L.A."/>
            <person name="Thomas B.C."/>
            <person name="Sharon I."/>
            <person name="Castelle C.J."/>
            <person name="Singh A."/>
            <person name="Wilkins M.J."/>
            <person name="Williams K.H."/>
            <person name="Banfield J.F."/>
        </authorList>
    </citation>
    <scope>NUCLEOTIDE SEQUENCE [LARGE SCALE GENOMIC DNA]</scope>
</reference>
<dbReference type="Proteomes" id="UP000034045">
    <property type="component" value="Unassembled WGS sequence"/>
</dbReference>
<gene>
    <name evidence="2" type="ORF">UR42_C0029G0007</name>
</gene>
<dbReference type="AlphaFoldDB" id="A0A0G0A141"/>
<protein>
    <submittedName>
        <fullName evidence="2">Uncharacterized protein</fullName>
    </submittedName>
</protein>
<proteinExistence type="predicted"/>
<sequence>MEGQIVKLFMEYGLPLLCVIGLPAVAWLGLNMLAKDKKGLKHPPVIKTKRPY</sequence>
<evidence type="ECO:0000313" key="3">
    <source>
        <dbReference type="Proteomes" id="UP000034045"/>
    </source>
</evidence>
<keyword evidence="1" id="KW-0812">Transmembrane</keyword>
<feature type="transmembrane region" description="Helical" evidence="1">
    <location>
        <begin position="12"/>
        <end position="34"/>
    </location>
</feature>
<name>A0A0G0A141_9BACT</name>
<organism evidence="2 3">
    <name type="scientific">Candidatus Roizmanbacteria bacterium GW2011_GWA2_33_33</name>
    <dbReference type="NCBI Taxonomy" id="1618476"/>
    <lineage>
        <taxon>Bacteria</taxon>
        <taxon>Candidatus Roizmaniibacteriota</taxon>
    </lineage>
</organism>
<evidence type="ECO:0000313" key="2">
    <source>
        <dbReference type="EMBL" id="KKP50343.1"/>
    </source>
</evidence>
<evidence type="ECO:0000256" key="1">
    <source>
        <dbReference type="SAM" id="Phobius"/>
    </source>
</evidence>
<keyword evidence="1" id="KW-1133">Transmembrane helix</keyword>
<comment type="caution">
    <text evidence="2">The sequence shown here is derived from an EMBL/GenBank/DDBJ whole genome shotgun (WGS) entry which is preliminary data.</text>
</comment>
<accession>A0A0G0A141</accession>